<evidence type="ECO:0000313" key="7">
    <source>
        <dbReference type="Proteomes" id="UP000094974"/>
    </source>
</evidence>
<dbReference type="InterPro" id="IPR037171">
    <property type="entry name" value="NagB/RpiA_transferase-like"/>
</dbReference>
<dbReference type="AlphaFoldDB" id="A0AAJ3MCK5"/>
<dbReference type="InterPro" id="IPR004165">
    <property type="entry name" value="CoA_trans_fam_I"/>
</dbReference>
<accession>A0AAJ3MCK5</accession>
<proteinExistence type="inferred from homology"/>
<dbReference type="RefSeq" id="WP_023988899.1">
    <property type="nucleotide sequence ID" value="NZ_CP011420.1"/>
</dbReference>
<evidence type="ECO:0000313" key="8">
    <source>
        <dbReference type="Proteomes" id="UP001229409"/>
    </source>
</evidence>
<reference evidence="6" key="2">
    <citation type="submission" date="2016-05" db="EMBL/GenBank/DDBJ databases">
        <authorList>
            <person name="Zheng J."/>
            <person name="Timme R."/>
            <person name="Allard M."/>
            <person name="Strain E."/>
            <person name="Luo Y."/>
            <person name="Brown E."/>
        </authorList>
    </citation>
    <scope>NUCLEOTIDE SEQUENCE</scope>
    <source>
        <strain evidence="6">CFSAN034343</strain>
    </source>
</reference>
<evidence type="ECO:0000313" key="5">
    <source>
        <dbReference type="EMBL" id="MDH2331684.1"/>
    </source>
</evidence>
<dbReference type="EMBL" id="JARVWT010000004">
    <property type="protein sequence ID" value="MDH2331684.1"/>
    <property type="molecule type" value="Genomic_DNA"/>
</dbReference>
<evidence type="ECO:0000256" key="2">
    <source>
        <dbReference type="ARBA" id="ARBA00022679"/>
    </source>
</evidence>
<dbReference type="Pfam" id="PF01144">
    <property type="entry name" value="CoA_trans"/>
    <property type="match status" value="1"/>
</dbReference>
<evidence type="ECO:0000256" key="4">
    <source>
        <dbReference type="PIRSR" id="PIRSR000858-1"/>
    </source>
</evidence>
<dbReference type="PANTHER" id="PTHR43293:SF1">
    <property type="entry name" value="ACETATE COA-TRANSFERASE YDIF"/>
    <property type="match status" value="1"/>
</dbReference>
<dbReference type="InterPro" id="IPR014388">
    <property type="entry name" value="3-oxoacid_CoA-transferase"/>
</dbReference>
<keyword evidence="7" id="KW-1185">Reference proteome</keyword>
<dbReference type="GO" id="GO:0046952">
    <property type="term" value="P:ketone body catabolic process"/>
    <property type="evidence" value="ECO:0007669"/>
    <property type="project" value="InterPro"/>
</dbReference>
<evidence type="ECO:0000256" key="1">
    <source>
        <dbReference type="ARBA" id="ARBA00007154"/>
    </source>
</evidence>
<evidence type="ECO:0000256" key="3">
    <source>
        <dbReference type="PIRNR" id="PIRNR000858"/>
    </source>
</evidence>
<dbReference type="SMART" id="SM00882">
    <property type="entry name" value="CoA_trans"/>
    <property type="match status" value="1"/>
</dbReference>
<gene>
    <name evidence="6" type="ORF">A7312_17935</name>
    <name evidence="5" type="ORF">QDS18_12485</name>
</gene>
<dbReference type="Proteomes" id="UP001229409">
    <property type="component" value="Unassembled WGS sequence"/>
</dbReference>
<comment type="caution">
    <text evidence="5">The sequence shown here is derived from an EMBL/GenBank/DDBJ whole genome shotgun (WGS) entry which is preliminary data.</text>
</comment>
<dbReference type="PROSITE" id="PS51257">
    <property type="entry name" value="PROKAR_LIPOPROTEIN"/>
    <property type="match status" value="1"/>
</dbReference>
<organism evidence="5 8">
    <name type="scientific">Paenibacillus polymyxa</name>
    <name type="common">Bacillus polymyxa</name>
    <dbReference type="NCBI Taxonomy" id="1406"/>
    <lineage>
        <taxon>Bacteria</taxon>
        <taxon>Bacillati</taxon>
        <taxon>Bacillota</taxon>
        <taxon>Bacilli</taxon>
        <taxon>Bacillales</taxon>
        <taxon>Paenibacillaceae</taxon>
        <taxon>Paenibacillus</taxon>
    </lineage>
</organism>
<dbReference type="SUPFAM" id="SSF100950">
    <property type="entry name" value="NagB/RpiA/CoA transferase-like"/>
    <property type="match status" value="2"/>
</dbReference>
<sequence length="535" mass="57671">MSKIISASEAAALIPDGVTIAASGFGLSCWAEEMGIAIEERFLESGHPRNLTVVHASAVGDRRTKGMSHLGHEGLIKRWIGGIALASPAMAKLIEDNKCEAYNLPQGVITQLFREIAAKRPGVITKIGMETFVDPRVEGGKMSACTTEEIVKLIELEGEEWLFYKSFPIQVALIRGTIADENGNLTLEKEGLHMEVLQIAQAVRNSGGIVIAQVETVAKNGTLHPKDVRVPGILIDHLIISEPKNHFQTENTQYSPAFAGHVKVPMDAMEVIPLDERKIISRRSAAELVPNTVLNLGVGIPVCVATVAAEEGVSDQLILTTEAGSVGGVPAGIKDFGHAYNSEAIVDHVSQFDFYDGGGIDLSVLGLAQTDESGNVNVSKFGTRVTGCGGFINISQSAKKLVFAGTFTAGGLQIAVEDGKLRIVQEGKTKKFLKEVQQITFSGSYATKVKQRVVYVTERAVFQLQDGKMTLTEIAPGIDLQTQILDQMDFMPVISPELKEMDAGMFCEHWGKLHDVITIKGSEQAKHEDVALTTV</sequence>
<name>A0AAJ3MCK5_PAEPO</name>
<keyword evidence="2 3" id="KW-0808">Transferase</keyword>
<comment type="similarity">
    <text evidence="1 3">Belongs to the 3-oxoacid CoA-transferase family.</text>
</comment>
<evidence type="ECO:0000313" key="6">
    <source>
        <dbReference type="EMBL" id="ODA05528.1"/>
    </source>
</evidence>
<feature type="active site" description="5-glutamyl coenzyme A thioester intermediate" evidence="4">
    <location>
        <position position="322"/>
    </location>
</feature>
<dbReference type="EMBL" id="LYND01000206">
    <property type="protein sequence ID" value="ODA05528.1"/>
    <property type="molecule type" value="Genomic_DNA"/>
</dbReference>
<protein>
    <submittedName>
        <fullName evidence="5">Acyl CoA:acetate/3-ketoacid CoA transferase</fullName>
    </submittedName>
</protein>
<dbReference type="GO" id="GO:0008410">
    <property type="term" value="F:CoA-transferase activity"/>
    <property type="evidence" value="ECO:0007669"/>
    <property type="project" value="InterPro"/>
</dbReference>
<dbReference type="PANTHER" id="PTHR43293">
    <property type="entry name" value="ACETATE COA-TRANSFERASE YDIF"/>
    <property type="match status" value="1"/>
</dbReference>
<dbReference type="PIRSF" id="PIRSF000858">
    <property type="entry name" value="SCOT-t"/>
    <property type="match status" value="1"/>
</dbReference>
<dbReference type="Proteomes" id="UP000094974">
    <property type="component" value="Unassembled WGS sequence"/>
</dbReference>
<reference evidence="5" key="3">
    <citation type="submission" date="2023-04" db="EMBL/GenBank/DDBJ databases">
        <title>Uncovering the Secrets of Slow-Growing Bacteria in Tropical Savanna Soil through Cultivation and Genomic Analysis.</title>
        <authorList>
            <person name="Goncalves O.S."/>
            <person name="Santana M.F."/>
        </authorList>
    </citation>
    <scope>NUCLEOTIDE SEQUENCE</scope>
    <source>
        <strain evidence="5">ANTI</strain>
    </source>
</reference>
<reference evidence="7" key="1">
    <citation type="submission" date="2016-05" db="EMBL/GenBank/DDBJ databases">
        <title>Whole genome shotgun sequencing of cultured foodborne pathogen.</title>
        <authorList>
            <person name="Zheng J."/>
            <person name="Timme R."/>
            <person name="Allard M."/>
            <person name="Strain E."/>
            <person name="Luo Y."/>
            <person name="Brown E."/>
        </authorList>
    </citation>
    <scope>NUCLEOTIDE SEQUENCE [LARGE SCALE GENOMIC DNA]</scope>
    <source>
        <strain evidence="7">CFSAN034343</strain>
    </source>
</reference>
<dbReference type="Gene3D" id="3.40.1080.10">
    <property type="entry name" value="Glutaconate Coenzyme A-transferase"/>
    <property type="match status" value="2"/>
</dbReference>